<evidence type="ECO:0000313" key="3">
    <source>
        <dbReference type="Proteomes" id="UP000186323"/>
    </source>
</evidence>
<reference evidence="3" key="1">
    <citation type="submission" date="2016-10" db="EMBL/GenBank/DDBJ databases">
        <authorList>
            <person name="Wegmann U."/>
        </authorList>
    </citation>
    <scope>NUCLEOTIDE SEQUENCE [LARGE SCALE GENOMIC DNA]</scope>
</reference>
<protein>
    <submittedName>
        <fullName evidence="2">Uncharacterized protein</fullName>
    </submittedName>
</protein>
<dbReference type="KEGG" id="dpg:DESPIGER_0770"/>
<feature type="compositionally biased region" description="Basic and acidic residues" evidence="1">
    <location>
        <begin position="65"/>
        <end position="75"/>
    </location>
</feature>
<dbReference type="EMBL" id="LT630450">
    <property type="protein sequence ID" value="SFV72646.1"/>
    <property type="molecule type" value="Genomic_DNA"/>
</dbReference>
<sequence length="75" mass="7790">MQSLASILLALLQMGLHLLEKLDAASAADFRRRVADDGAGVLLDQLNPGHTGTAGTAQPATGQPERNDGPVDGQR</sequence>
<accession>A0A1K1LGR7</accession>
<organism evidence="2 3">
    <name type="scientific">Desulfovibrio piger</name>
    <dbReference type="NCBI Taxonomy" id="901"/>
    <lineage>
        <taxon>Bacteria</taxon>
        <taxon>Pseudomonadati</taxon>
        <taxon>Thermodesulfobacteriota</taxon>
        <taxon>Desulfovibrionia</taxon>
        <taxon>Desulfovibrionales</taxon>
        <taxon>Desulfovibrionaceae</taxon>
        <taxon>Desulfovibrio</taxon>
    </lineage>
</organism>
<dbReference type="RefSeq" id="WP_072333301.1">
    <property type="nucleotide sequence ID" value="NZ_CAUCFH010000037.1"/>
</dbReference>
<proteinExistence type="predicted"/>
<feature type="region of interest" description="Disordered" evidence="1">
    <location>
        <begin position="42"/>
        <end position="75"/>
    </location>
</feature>
<evidence type="ECO:0000313" key="2">
    <source>
        <dbReference type="EMBL" id="SFV72646.1"/>
    </source>
</evidence>
<feature type="compositionally biased region" description="Low complexity" evidence="1">
    <location>
        <begin position="48"/>
        <end position="64"/>
    </location>
</feature>
<name>A0A1K1LGR7_9BACT</name>
<keyword evidence="3" id="KW-1185">Reference proteome</keyword>
<evidence type="ECO:0000256" key="1">
    <source>
        <dbReference type="SAM" id="MobiDB-lite"/>
    </source>
</evidence>
<gene>
    <name evidence="2" type="ORF">DESPIGER_0770</name>
</gene>
<dbReference type="Proteomes" id="UP000186323">
    <property type="component" value="Chromosome I"/>
</dbReference>
<dbReference type="AlphaFoldDB" id="A0A1K1LGR7"/>